<feature type="compositionally biased region" description="Basic residues" evidence="1">
    <location>
        <begin position="364"/>
        <end position="377"/>
    </location>
</feature>
<accession>A0A1R2CCC3</accession>
<evidence type="ECO:0000313" key="3">
    <source>
        <dbReference type="Proteomes" id="UP000187209"/>
    </source>
</evidence>
<proteinExistence type="predicted"/>
<dbReference type="OrthoDB" id="297125at2759"/>
<feature type="region of interest" description="Disordered" evidence="1">
    <location>
        <begin position="364"/>
        <end position="392"/>
    </location>
</feature>
<dbReference type="AlphaFoldDB" id="A0A1R2CCC3"/>
<dbReference type="EMBL" id="MPUH01000198">
    <property type="protein sequence ID" value="OMJ86657.1"/>
    <property type="molecule type" value="Genomic_DNA"/>
</dbReference>
<evidence type="ECO:0000313" key="2">
    <source>
        <dbReference type="EMBL" id="OMJ86657.1"/>
    </source>
</evidence>
<comment type="caution">
    <text evidence="2">The sequence shown here is derived from an EMBL/GenBank/DDBJ whole genome shotgun (WGS) entry which is preliminary data.</text>
</comment>
<sequence>MFKHYRKSNKRMTNLETLQEENDSILQDIKALEKSMPDYINLKKLSLVKEKFYSLAKQYSSFNSELNTDLNTSKQEAKKFMTSIESQKSFRDKLVRKKSRIKSHEVSINSREKVWQKSLGKIHNLWQKNLNDMESNLRLQKEALKRLGTQNLSKIKMIEKEIQEAIDGPKVPNLHLEGLKFVVAPSKPSSARSSGSLKPSDDEDVISNYSAFSYITEDIVSHRSNSSRPRPPNIKRMNPPLPPAVPHSINNSYISEVNDSLEFEKLMQDIEKERASNQNPNSISMEKTMGGWKSEYESENESISFNLNADEIKKALEILKKARLLNAGNNQFLLKLAEMIRDPENSSNVELMLQLINIERKKNKVNTKSSSKLKKSGKPPTPTNSHLKKKIPSDLVGTAREKFLFSDDKSFNRTILSIESPFSPRAAEFFEGNMPNTESNDVKLEDLLNVPSMIDGIGLISADTSMIQEEVPKPKVIPRTREERKINRRSEDDYEDLPVKLAR</sequence>
<gene>
    <name evidence="2" type="ORF">SteCoe_11741</name>
</gene>
<protein>
    <submittedName>
        <fullName evidence="2">Uncharacterized protein</fullName>
    </submittedName>
</protein>
<feature type="region of interest" description="Disordered" evidence="1">
    <location>
        <begin position="471"/>
        <end position="503"/>
    </location>
</feature>
<feature type="compositionally biased region" description="Basic and acidic residues" evidence="1">
    <location>
        <begin position="479"/>
        <end position="491"/>
    </location>
</feature>
<evidence type="ECO:0000256" key="1">
    <source>
        <dbReference type="SAM" id="MobiDB-lite"/>
    </source>
</evidence>
<organism evidence="2 3">
    <name type="scientific">Stentor coeruleus</name>
    <dbReference type="NCBI Taxonomy" id="5963"/>
    <lineage>
        <taxon>Eukaryota</taxon>
        <taxon>Sar</taxon>
        <taxon>Alveolata</taxon>
        <taxon>Ciliophora</taxon>
        <taxon>Postciliodesmatophora</taxon>
        <taxon>Heterotrichea</taxon>
        <taxon>Heterotrichida</taxon>
        <taxon>Stentoridae</taxon>
        <taxon>Stentor</taxon>
    </lineage>
</organism>
<dbReference type="Proteomes" id="UP000187209">
    <property type="component" value="Unassembled WGS sequence"/>
</dbReference>
<reference evidence="2 3" key="1">
    <citation type="submission" date="2016-11" db="EMBL/GenBank/DDBJ databases">
        <title>The macronuclear genome of Stentor coeruleus: a giant cell with tiny introns.</title>
        <authorList>
            <person name="Slabodnick M."/>
            <person name="Ruby J.G."/>
            <person name="Reiff S.B."/>
            <person name="Swart E.C."/>
            <person name="Gosai S."/>
            <person name="Prabakaran S."/>
            <person name="Witkowska E."/>
            <person name="Larue G.E."/>
            <person name="Fisher S."/>
            <person name="Freeman R.M."/>
            <person name="Gunawardena J."/>
            <person name="Chu W."/>
            <person name="Stover N.A."/>
            <person name="Gregory B.D."/>
            <person name="Nowacki M."/>
            <person name="Derisi J."/>
            <person name="Roy S.W."/>
            <person name="Marshall W.F."/>
            <person name="Sood P."/>
        </authorList>
    </citation>
    <scope>NUCLEOTIDE SEQUENCE [LARGE SCALE GENOMIC DNA]</scope>
    <source>
        <strain evidence="2">WM001</strain>
    </source>
</reference>
<name>A0A1R2CCC3_9CILI</name>
<keyword evidence="3" id="KW-1185">Reference proteome</keyword>
<feature type="region of interest" description="Disordered" evidence="1">
    <location>
        <begin position="221"/>
        <end position="245"/>
    </location>
</feature>